<dbReference type="EMBL" id="CP121261">
    <property type="protein sequence ID" value="WFP09786.1"/>
    <property type="molecule type" value="Genomic_DNA"/>
</dbReference>
<dbReference type="RefSeq" id="WP_268077469.1">
    <property type="nucleotide sequence ID" value="NZ_CP106885.1"/>
</dbReference>
<feature type="region of interest" description="Disordered" evidence="1">
    <location>
        <begin position="52"/>
        <end position="86"/>
    </location>
</feature>
<accession>A0ABY8GYB9</accession>
<reference evidence="2 3" key="1">
    <citation type="submission" date="2023-03" db="EMBL/GenBank/DDBJ databases">
        <title>Achromobacter spanius LIG8.</title>
        <authorList>
            <person name="Shrestha S."/>
        </authorList>
    </citation>
    <scope>NUCLEOTIDE SEQUENCE [LARGE SCALE GENOMIC DNA]</scope>
    <source>
        <strain evidence="2 3">LIG8</strain>
    </source>
</reference>
<feature type="compositionally biased region" description="Polar residues" evidence="1">
    <location>
        <begin position="15"/>
        <end position="24"/>
    </location>
</feature>
<protein>
    <submittedName>
        <fullName evidence="2">Uncharacterized protein</fullName>
    </submittedName>
</protein>
<evidence type="ECO:0000313" key="2">
    <source>
        <dbReference type="EMBL" id="WFP09786.1"/>
    </source>
</evidence>
<name>A0ABY8GYB9_9BURK</name>
<evidence type="ECO:0000313" key="3">
    <source>
        <dbReference type="Proteomes" id="UP001214170"/>
    </source>
</evidence>
<keyword evidence="3" id="KW-1185">Reference proteome</keyword>
<proteinExistence type="predicted"/>
<sequence length="209" mass="23225">MTMQNTPDRDLNTAAPHSTQSTRTRLSRILPLAFGLALAATSPMQVAHAETVRAHGPAQQAAPQQAAPQQATQTTPQAGSTGLAPVTKTEIKSQTAYERLMNNSGVSVQWLWSAERGHLNAKDVNDVVRIDGTQANFEGTLKINGEIVSIDKDRFTFRGTILILDAPDKGRRCERTGDYEFRATGKRKYWRLQQMESCDRLTDYVDIFY</sequence>
<feature type="compositionally biased region" description="Low complexity" evidence="1">
    <location>
        <begin position="57"/>
        <end position="78"/>
    </location>
</feature>
<dbReference type="Proteomes" id="UP001214170">
    <property type="component" value="Chromosome"/>
</dbReference>
<gene>
    <name evidence="2" type="ORF">P8T11_07870</name>
</gene>
<feature type="region of interest" description="Disordered" evidence="1">
    <location>
        <begin position="1"/>
        <end position="24"/>
    </location>
</feature>
<evidence type="ECO:0000256" key="1">
    <source>
        <dbReference type="SAM" id="MobiDB-lite"/>
    </source>
</evidence>
<organism evidence="2 3">
    <name type="scientific">Achromobacter spanius</name>
    <dbReference type="NCBI Taxonomy" id="217203"/>
    <lineage>
        <taxon>Bacteria</taxon>
        <taxon>Pseudomonadati</taxon>
        <taxon>Pseudomonadota</taxon>
        <taxon>Betaproteobacteria</taxon>
        <taxon>Burkholderiales</taxon>
        <taxon>Alcaligenaceae</taxon>
        <taxon>Achromobacter</taxon>
    </lineage>
</organism>